<dbReference type="PANTHER" id="PTHR41263:SF1">
    <property type="entry name" value="ASPARTYL-PHOSPHATE PHOSPHATASE YISI"/>
    <property type="match status" value="1"/>
</dbReference>
<dbReference type="InterPro" id="IPR037208">
    <property type="entry name" value="Spo0E-like_sf"/>
</dbReference>
<evidence type="ECO:0008006" key="3">
    <source>
        <dbReference type="Google" id="ProtNLM"/>
    </source>
</evidence>
<dbReference type="InterPro" id="IPR036638">
    <property type="entry name" value="HLH_DNA-bd_sf"/>
</dbReference>
<dbReference type="InterPro" id="IPR018540">
    <property type="entry name" value="Spo0E-like"/>
</dbReference>
<dbReference type="Proteomes" id="UP000076476">
    <property type="component" value="Unassembled WGS sequence"/>
</dbReference>
<dbReference type="SUPFAM" id="SSF140500">
    <property type="entry name" value="BAS1536-like"/>
    <property type="match status" value="1"/>
</dbReference>
<dbReference type="GO" id="GO:0046983">
    <property type="term" value="F:protein dimerization activity"/>
    <property type="evidence" value="ECO:0007669"/>
    <property type="project" value="InterPro"/>
</dbReference>
<dbReference type="AlphaFoldDB" id="A0A161ZPZ9"/>
<evidence type="ECO:0000313" key="2">
    <source>
        <dbReference type="Proteomes" id="UP000076476"/>
    </source>
</evidence>
<dbReference type="Gene3D" id="4.10.280.10">
    <property type="entry name" value="Helix-loop-helix DNA-binding domain"/>
    <property type="match status" value="1"/>
</dbReference>
<dbReference type="PANTHER" id="PTHR41263">
    <property type="entry name" value="ASPARTYL-PHOSPHATE PHOSPHATASE YISI"/>
    <property type="match status" value="1"/>
</dbReference>
<dbReference type="GeneID" id="301125687"/>
<dbReference type="InterPro" id="IPR053028">
    <property type="entry name" value="Spo0E-like_phosphatase"/>
</dbReference>
<proteinExistence type="predicted"/>
<accession>A0A161ZPZ9</accession>
<dbReference type="GO" id="GO:0043937">
    <property type="term" value="P:regulation of sporulation"/>
    <property type="evidence" value="ECO:0007669"/>
    <property type="project" value="InterPro"/>
</dbReference>
<dbReference type="RefSeq" id="WP_063389366.1">
    <property type="nucleotide sequence ID" value="NZ_LWBR01000072.1"/>
</dbReference>
<name>A0A161ZPZ9_9BACI</name>
<reference evidence="1 2" key="1">
    <citation type="submission" date="2016-04" db="EMBL/GenBank/DDBJ databases">
        <title>Draft genome sequence of Aeribacillus pallidus 8m3 from petroleum reservoir.</title>
        <authorList>
            <person name="Poltaraus A.B."/>
            <person name="Nazina T.N."/>
            <person name="Tourova T.P."/>
            <person name="Malakho S.M."/>
            <person name="Korshunova A.V."/>
            <person name="Sokolova D.S."/>
        </authorList>
    </citation>
    <scope>NUCLEOTIDE SEQUENCE [LARGE SCALE GENOMIC DNA]</scope>
    <source>
        <strain evidence="1 2">8m3</strain>
    </source>
</reference>
<keyword evidence="2" id="KW-1185">Reference proteome</keyword>
<dbReference type="Pfam" id="PF09388">
    <property type="entry name" value="SpoOE-like"/>
    <property type="match status" value="1"/>
</dbReference>
<evidence type="ECO:0000313" key="1">
    <source>
        <dbReference type="EMBL" id="KZN94907.1"/>
    </source>
</evidence>
<comment type="caution">
    <text evidence="1">The sequence shown here is derived from an EMBL/GenBank/DDBJ whole genome shotgun (WGS) entry which is preliminary data.</text>
</comment>
<dbReference type="EMBL" id="LWBR01000072">
    <property type="protein sequence ID" value="KZN94907.1"/>
    <property type="molecule type" value="Genomic_DNA"/>
</dbReference>
<protein>
    <recommendedName>
        <fullName evidence="3">Aspartyl-phosphate phosphatase Spo0E family protein</fullName>
    </recommendedName>
</protein>
<organism evidence="1 2">
    <name type="scientific">Aeribacillus pallidus</name>
    <dbReference type="NCBI Taxonomy" id="33936"/>
    <lineage>
        <taxon>Bacteria</taxon>
        <taxon>Bacillati</taxon>
        <taxon>Bacillota</taxon>
        <taxon>Bacilli</taxon>
        <taxon>Bacillales</taxon>
        <taxon>Bacillaceae</taxon>
        <taxon>Aeribacillus</taxon>
    </lineage>
</organism>
<gene>
    <name evidence="1" type="ORF">AZI98_16610</name>
</gene>
<sequence>MATEEELRKEKLFIEIIIKRQKMIEMAQVNGMNSKETIELSQELDKLLNKYQQMVSSDEKNQSIFHPMKWTLTNPFVATVEK</sequence>
<dbReference type="OrthoDB" id="2900007at2"/>